<proteinExistence type="predicted"/>
<evidence type="ECO:0000313" key="2">
    <source>
        <dbReference type="Proteomes" id="UP000288805"/>
    </source>
</evidence>
<accession>A0A438HM81</accession>
<name>A0A438HM81_VITVI</name>
<gene>
    <name evidence="1" type="ORF">CK203_037538</name>
</gene>
<reference evidence="1 2" key="1">
    <citation type="journal article" date="2018" name="PLoS Genet.">
        <title>Population sequencing reveals clonal diversity and ancestral inbreeding in the grapevine cultivar Chardonnay.</title>
        <authorList>
            <person name="Roach M.J."/>
            <person name="Johnson D.L."/>
            <person name="Bohlmann J."/>
            <person name="van Vuuren H.J."/>
            <person name="Jones S.J."/>
            <person name="Pretorius I.S."/>
            <person name="Schmidt S.A."/>
            <person name="Borneman A.R."/>
        </authorList>
    </citation>
    <scope>NUCLEOTIDE SEQUENCE [LARGE SCALE GENOMIC DNA]</scope>
    <source>
        <strain evidence="2">cv. Chardonnay</strain>
        <tissue evidence="1">Leaf</tissue>
    </source>
</reference>
<dbReference type="EMBL" id="QGNW01000202">
    <property type="protein sequence ID" value="RVW85600.1"/>
    <property type="molecule type" value="Genomic_DNA"/>
</dbReference>
<evidence type="ECO:0000313" key="1">
    <source>
        <dbReference type="EMBL" id="RVW85600.1"/>
    </source>
</evidence>
<dbReference type="PANTHER" id="PTHR31973">
    <property type="entry name" value="POLYPROTEIN, PUTATIVE-RELATED"/>
    <property type="match status" value="1"/>
</dbReference>
<dbReference type="PANTHER" id="PTHR31973:SF157">
    <property type="entry name" value="SWIM-TYPE DOMAIN-CONTAINING PROTEIN"/>
    <property type="match status" value="1"/>
</dbReference>
<dbReference type="AlphaFoldDB" id="A0A438HM81"/>
<protein>
    <recommendedName>
        <fullName evidence="3">MULE transposase domain-containing protein</fullName>
    </recommendedName>
</protein>
<dbReference type="Proteomes" id="UP000288805">
    <property type="component" value="Unassembled WGS sequence"/>
</dbReference>
<comment type="caution">
    <text evidence="1">The sequence shown here is derived from an EMBL/GenBank/DDBJ whole genome shotgun (WGS) entry which is preliminary data.</text>
</comment>
<evidence type="ECO:0008006" key="3">
    <source>
        <dbReference type="Google" id="ProtNLM"/>
    </source>
</evidence>
<organism evidence="1 2">
    <name type="scientific">Vitis vinifera</name>
    <name type="common">Grape</name>
    <dbReference type="NCBI Taxonomy" id="29760"/>
    <lineage>
        <taxon>Eukaryota</taxon>
        <taxon>Viridiplantae</taxon>
        <taxon>Streptophyta</taxon>
        <taxon>Embryophyta</taxon>
        <taxon>Tracheophyta</taxon>
        <taxon>Spermatophyta</taxon>
        <taxon>Magnoliopsida</taxon>
        <taxon>eudicotyledons</taxon>
        <taxon>Gunneridae</taxon>
        <taxon>Pentapetalae</taxon>
        <taxon>rosids</taxon>
        <taxon>Vitales</taxon>
        <taxon>Vitaceae</taxon>
        <taxon>Viteae</taxon>
        <taxon>Vitis</taxon>
    </lineage>
</organism>
<sequence>MHYALKFNPRVIQDLEDEDDLDNVISHSDDFANVYIVKSPPVEAIEGNISNTQLAFGSPPPTFPFSNASCDAIPNAMMLSRGFASHCAETHDECSSEVRISSKRVIVVVEDVFRTTPVYLSRQICKDFEHDHGVELTYNQAWHLKEKAKKCIYEAPRDSYMFLPWLCHRLREINPKTIAEYTSHESHFMELFIAHAFSIQGFIMGCQLVLVIDSCHLSRPYKGAPLSTIAYDTNDGMFPLALSVVSSKNYEDWY</sequence>